<dbReference type="Pfam" id="PF01633">
    <property type="entry name" value="Choline_kinase"/>
    <property type="match status" value="1"/>
</dbReference>
<protein>
    <submittedName>
        <fullName evidence="1">Phosphotransferase</fullName>
    </submittedName>
</protein>
<reference evidence="1 2" key="1">
    <citation type="submission" date="2023-09" db="EMBL/GenBank/DDBJ databases">
        <authorList>
            <person name="Qi X."/>
        </authorList>
    </citation>
    <scope>NUCLEOTIDE SEQUENCE [LARGE SCALE GENOMIC DNA]</scope>
    <source>
        <strain evidence="1 2">S1-1</strain>
    </source>
</reference>
<name>A0ABZ0GSX1_9GAMM</name>
<dbReference type="InterPro" id="IPR011009">
    <property type="entry name" value="Kinase-like_dom_sf"/>
</dbReference>
<dbReference type="RefSeq" id="WP_348397213.1">
    <property type="nucleotide sequence ID" value="NZ_CP136600.1"/>
</dbReference>
<accession>A0ABZ0GSX1</accession>
<gene>
    <name evidence="1" type="ORF">RI844_04200</name>
</gene>
<organism evidence="1 2">
    <name type="scientific">Thalassotalea fonticola</name>
    <dbReference type="NCBI Taxonomy" id="3065649"/>
    <lineage>
        <taxon>Bacteria</taxon>
        <taxon>Pseudomonadati</taxon>
        <taxon>Pseudomonadota</taxon>
        <taxon>Gammaproteobacteria</taxon>
        <taxon>Alteromonadales</taxon>
        <taxon>Colwelliaceae</taxon>
        <taxon>Thalassotalea</taxon>
    </lineage>
</organism>
<dbReference type="EMBL" id="CP136600">
    <property type="protein sequence ID" value="WOH38443.1"/>
    <property type="molecule type" value="Genomic_DNA"/>
</dbReference>
<dbReference type="SUPFAM" id="SSF56112">
    <property type="entry name" value="Protein kinase-like (PK-like)"/>
    <property type="match status" value="1"/>
</dbReference>
<dbReference type="Proteomes" id="UP001301442">
    <property type="component" value="Chromosome"/>
</dbReference>
<evidence type="ECO:0000313" key="2">
    <source>
        <dbReference type="Proteomes" id="UP001301442"/>
    </source>
</evidence>
<evidence type="ECO:0000313" key="1">
    <source>
        <dbReference type="EMBL" id="WOH38443.1"/>
    </source>
</evidence>
<proteinExistence type="predicted"/>
<dbReference type="Gene3D" id="3.90.1200.10">
    <property type="match status" value="1"/>
</dbReference>
<keyword evidence="2" id="KW-1185">Reference proteome</keyword>
<sequence length="293" mass="33208">MLQLNKILSISNTLQGYSSVTQITGGLSHQCFKVSFVTKPYSLFLKIFNNHLPDTIAWEQQIQLQKSAAATGFGPLIIEESDLFGYIITEYLTGETLQQSAIPSIDKLNCAVNLIQHCQQLPAALPVFNPQLIFNELVEKIDNTANITNEQITQIKRYWQSLMQSLDIDETRYVVNHGDVNFNNIFVADKHTWLIDWEYSVLAEPEYDVGMCFAINGVSPDDQTSLLLPSPNTTQNLAPYIRSLNLDKVTRYFKISQLINALWFFNDISDSVHAVSDLSIKQQKQLLLTLLDD</sequence>